<proteinExistence type="predicted"/>
<dbReference type="InterPro" id="IPR012840">
    <property type="entry name" value="NrdG2"/>
</dbReference>
<name>A0A318TKF2_9BRAD</name>
<evidence type="ECO:0000313" key="8">
    <source>
        <dbReference type="EMBL" id="PYF03618.1"/>
    </source>
</evidence>
<dbReference type="CDD" id="cd01335">
    <property type="entry name" value="Radical_SAM"/>
    <property type="match status" value="1"/>
</dbReference>
<organism evidence="8 9">
    <name type="scientific">Rhodopseudomonas faecalis</name>
    <dbReference type="NCBI Taxonomy" id="99655"/>
    <lineage>
        <taxon>Bacteria</taxon>
        <taxon>Pseudomonadati</taxon>
        <taxon>Pseudomonadota</taxon>
        <taxon>Alphaproteobacteria</taxon>
        <taxon>Hyphomicrobiales</taxon>
        <taxon>Nitrobacteraceae</taxon>
        <taxon>Rhodopseudomonas</taxon>
    </lineage>
</organism>
<dbReference type="InterPro" id="IPR013785">
    <property type="entry name" value="Aldolase_TIM"/>
</dbReference>
<evidence type="ECO:0000256" key="1">
    <source>
        <dbReference type="ARBA" id="ARBA00001966"/>
    </source>
</evidence>
<comment type="cofactor">
    <cofactor evidence="1">
        <name>[4Fe-4S] cluster</name>
        <dbReference type="ChEBI" id="CHEBI:49883"/>
    </cofactor>
</comment>
<dbReference type="GO" id="GO:0051539">
    <property type="term" value="F:4 iron, 4 sulfur cluster binding"/>
    <property type="evidence" value="ECO:0007669"/>
    <property type="project" value="UniProtKB-KW"/>
</dbReference>
<dbReference type="PROSITE" id="PS51918">
    <property type="entry name" value="RADICAL_SAM"/>
    <property type="match status" value="1"/>
</dbReference>
<dbReference type="SUPFAM" id="SSF102114">
    <property type="entry name" value="Radical SAM enzymes"/>
    <property type="match status" value="1"/>
</dbReference>
<dbReference type="Pfam" id="PF04055">
    <property type="entry name" value="Radical_SAM"/>
    <property type="match status" value="1"/>
</dbReference>
<reference evidence="8 9" key="1">
    <citation type="submission" date="2018-06" db="EMBL/GenBank/DDBJ databases">
        <title>Genomic Encyclopedia of Archaeal and Bacterial Type Strains, Phase II (KMG-II): from individual species to whole genera.</title>
        <authorList>
            <person name="Goeker M."/>
        </authorList>
    </citation>
    <scope>NUCLEOTIDE SEQUENCE [LARGE SCALE GENOMIC DNA]</scope>
    <source>
        <strain evidence="8 9">JCM 11668</strain>
    </source>
</reference>
<protein>
    <submittedName>
        <fullName evidence="8">Pyruvate formate lyase activating enzyme</fullName>
    </submittedName>
</protein>
<dbReference type="InterPro" id="IPR007197">
    <property type="entry name" value="rSAM"/>
</dbReference>
<keyword evidence="5" id="KW-0408">Iron</keyword>
<dbReference type="Gene3D" id="3.20.20.70">
    <property type="entry name" value="Aldolase class I"/>
    <property type="match status" value="1"/>
</dbReference>
<evidence type="ECO:0000313" key="9">
    <source>
        <dbReference type="Proteomes" id="UP000248148"/>
    </source>
</evidence>
<dbReference type="NCBIfam" id="TIGR02495">
    <property type="entry name" value="NrdG2"/>
    <property type="match status" value="1"/>
</dbReference>
<dbReference type="PANTHER" id="PTHR30352:SF13">
    <property type="entry name" value="GLYCYL-RADICAL ENZYME ACTIVATING ENZYME YJJW-RELATED"/>
    <property type="match status" value="1"/>
</dbReference>
<keyword evidence="9" id="KW-1185">Reference proteome</keyword>
<dbReference type="AlphaFoldDB" id="A0A318TKF2"/>
<accession>A0A318TKF2</accession>
<dbReference type="SFLD" id="SFLDG01094">
    <property type="entry name" value="Uncharacterised_Radical_SAM_Su"/>
    <property type="match status" value="1"/>
</dbReference>
<dbReference type="OrthoDB" id="9792276at2"/>
<evidence type="ECO:0000256" key="3">
    <source>
        <dbReference type="ARBA" id="ARBA00022691"/>
    </source>
</evidence>
<comment type="caution">
    <text evidence="8">The sequence shown here is derived from an EMBL/GenBank/DDBJ whole genome shotgun (WGS) entry which is preliminary data.</text>
</comment>
<dbReference type="GO" id="GO:0046872">
    <property type="term" value="F:metal ion binding"/>
    <property type="evidence" value="ECO:0007669"/>
    <property type="project" value="UniProtKB-KW"/>
</dbReference>
<dbReference type="Proteomes" id="UP000248148">
    <property type="component" value="Unassembled WGS sequence"/>
</dbReference>
<evidence type="ECO:0000256" key="2">
    <source>
        <dbReference type="ARBA" id="ARBA00022485"/>
    </source>
</evidence>
<keyword evidence="3" id="KW-0949">S-adenosyl-L-methionine</keyword>
<keyword evidence="4" id="KW-0479">Metal-binding</keyword>
<feature type="domain" description="Radical SAM core" evidence="7">
    <location>
        <begin position="29"/>
        <end position="236"/>
    </location>
</feature>
<sequence>MSANTSAKPVPSSTELRIGGIARLSSCDWPGELVATVFCQGCPWRCGYCHNPHLLPTTSNEPLAWSDVLSFLTSRRGLLDGVVLSGGEPTLQTALPQAIAELRALGFRIGLHSAGPYPERLAKLLPQLDWIGFDVKAPFAEYDRITGVPGSGERARHSLDHVLASGVAYQLRTTVHPKLLDDDAVQRLRTELSALGVTDHHIQEFRAIGCADPRLNPSAADGGYHQGTIAEPRQLA</sequence>
<keyword evidence="8" id="KW-0456">Lyase</keyword>
<keyword evidence="2" id="KW-0004">4Fe-4S</keyword>
<dbReference type="InterPro" id="IPR034457">
    <property type="entry name" value="Organic_radical-activating"/>
</dbReference>
<keyword evidence="6" id="KW-0411">Iron-sulfur</keyword>
<evidence type="ECO:0000256" key="6">
    <source>
        <dbReference type="ARBA" id="ARBA00023014"/>
    </source>
</evidence>
<dbReference type="EMBL" id="QJTI01000006">
    <property type="protein sequence ID" value="PYF03618.1"/>
    <property type="molecule type" value="Genomic_DNA"/>
</dbReference>
<dbReference type="InterPro" id="IPR058240">
    <property type="entry name" value="rSAM_sf"/>
</dbReference>
<evidence type="ECO:0000256" key="5">
    <source>
        <dbReference type="ARBA" id="ARBA00023004"/>
    </source>
</evidence>
<dbReference type="SFLD" id="SFLDS00029">
    <property type="entry name" value="Radical_SAM"/>
    <property type="match status" value="1"/>
</dbReference>
<evidence type="ECO:0000259" key="7">
    <source>
        <dbReference type="PROSITE" id="PS51918"/>
    </source>
</evidence>
<dbReference type="GO" id="GO:0016829">
    <property type="term" value="F:lyase activity"/>
    <property type="evidence" value="ECO:0007669"/>
    <property type="project" value="UniProtKB-KW"/>
</dbReference>
<evidence type="ECO:0000256" key="4">
    <source>
        <dbReference type="ARBA" id="ARBA00022723"/>
    </source>
</evidence>
<dbReference type="PANTHER" id="PTHR30352">
    <property type="entry name" value="PYRUVATE FORMATE-LYASE-ACTIVATING ENZYME"/>
    <property type="match status" value="1"/>
</dbReference>
<gene>
    <name evidence="8" type="ORF">BJ122_106111</name>
</gene>
<keyword evidence="8" id="KW-0670">Pyruvate</keyword>